<organism evidence="2 3">
    <name type="scientific">Mycolicibacterium hippocampi</name>
    <dbReference type="NCBI Taxonomy" id="659824"/>
    <lineage>
        <taxon>Bacteria</taxon>
        <taxon>Bacillati</taxon>
        <taxon>Actinomycetota</taxon>
        <taxon>Actinomycetes</taxon>
        <taxon>Mycobacteriales</taxon>
        <taxon>Mycobacteriaceae</taxon>
        <taxon>Mycolicibacterium</taxon>
    </lineage>
</organism>
<feature type="domain" description="Polysaccharide pyruvyl transferase" evidence="1">
    <location>
        <begin position="156"/>
        <end position="376"/>
    </location>
</feature>
<protein>
    <recommendedName>
        <fullName evidence="1">Polysaccharide pyruvyl transferase domain-containing protein</fullName>
    </recommendedName>
</protein>
<dbReference type="EMBL" id="JABFYL010000045">
    <property type="protein sequence ID" value="NVN52763.1"/>
    <property type="molecule type" value="Genomic_DNA"/>
</dbReference>
<name>A0A850PWD1_9MYCO</name>
<comment type="caution">
    <text evidence="2">The sequence shown here is derived from an EMBL/GenBank/DDBJ whole genome shotgun (WGS) entry which is preliminary data.</text>
</comment>
<dbReference type="AlphaFoldDB" id="A0A850PWD1"/>
<keyword evidence="3" id="KW-1185">Reference proteome</keyword>
<dbReference type="Pfam" id="PF04230">
    <property type="entry name" value="PS_pyruv_trans"/>
    <property type="match status" value="1"/>
</dbReference>
<evidence type="ECO:0000313" key="3">
    <source>
        <dbReference type="Proteomes" id="UP000570517"/>
    </source>
</evidence>
<accession>A0A850PWD1</accession>
<reference evidence="2 3" key="1">
    <citation type="submission" date="2020-05" db="EMBL/GenBank/DDBJ databases">
        <title>Draft genome sequence of Mycobacterium hippocampi DL, isolated from European seabass, Dicentrarchus labrax, reared in fish farms.</title>
        <authorList>
            <person name="Stathopoulou P."/>
            <person name="Asimakis E."/>
            <person name="Tzokas K."/>
            <person name="Batargias C."/>
            <person name="Tsiamis G."/>
        </authorList>
    </citation>
    <scope>NUCLEOTIDE SEQUENCE [LARGE SCALE GENOMIC DNA]</scope>
    <source>
        <strain evidence="2 3">DL</strain>
    </source>
</reference>
<dbReference type="PANTHER" id="PTHR36836:SF1">
    <property type="entry name" value="COLANIC ACID BIOSYNTHESIS PROTEIN WCAK"/>
    <property type="match status" value="1"/>
</dbReference>
<proteinExistence type="predicted"/>
<dbReference type="InterPro" id="IPR007345">
    <property type="entry name" value="Polysacch_pyruvyl_Trfase"/>
</dbReference>
<gene>
    <name evidence="2" type="ORF">HLY00_4473</name>
</gene>
<evidence type="ECO:0000313" key="2">
    <source>
        <dbReference type="EMBL" id="NVN52763.1"/>
    </source>
</evidence>
<dbReference type="Proteomes" id="UP000570517">
    <property type="component" value="Unassembled WGS sequence"/>
</dbReference>
<evidence type="ECO:0000259" key="1">
    <source>
        <dbReference type="Pfam" id="PF04230"/>
    </source>
</evidence>
<dbReference type="PANTHER" id="PTHR36836">
    <property type="entry name" value="COLANIC ACID BIOSYNTHESIS PROTEIN WCAK"/>
    <property type="match status" value="1"/>
</dbReference>
<sequence length="439" mass="48430">MTSTIRTCRFDRDRATRGIRGSGRQGSSVGWIRGSLRVWHSSIKARLWQFADTALFRWLEGCWYRTVRPDSDAERRGVLLITTFGGGNIGDQAMFESFLRNTAGPIKVVMPRPCALAVPDDVSSRVEVHVLEGLFQGRPQVTPSRIREFGKLVSHSEALVVIGADILDGAYNLREAWSRTEALRLALRLGTPARIIGFSWSPAPHPVIERAYRRLSGQVALYVRDKYSLDRLTAAGIAARLVPDTVFSLRHRCCCASISSGSPPGSSPVALLNVSGLLRKRHGLSDQYVPIIRELLLLGYKVIMVPHVFREGDDDLAASREVLELVADRSVELVDRVLEPNEVQALAATATLVITGRMHLAILALTMRTPVIVFGSQGKVEGMLALFDLEELVVQTGPSLGAATVERILQLHGMNEKIRAQITQKLPGVVLQSDENFVW</sequence>